<dbReference type="AlphaFoldDB" id="A0A1S8A6W8"/>
<dbReference type="Proteomes" id="UP000054516">
    <property type="component" value="Unassembled WGS sequence"/>
</dbReference>
<feature type="compositionally biased region" description="Acidic residues" evidence="1">
    <location>
        <begin position="145"/>
        <end position="158"/>
    </location>
</feature>
<dbReference type="EMBL" id="DF977459">
    <property type="protein sequence ID" value="GAW25837.1"/>
    <property type="molecule type" value="Genomic_DNA"/>
</dbReference>
<name>A0A1S8A6W8_ROSNE</name>
<evidence type="ECO:0000313" key="3">
    <source>
        <dbReference type="Proteomes" id="UP000054516"/>
    </source>
</evidence>
<evidence type="ECO:0000256" key="1">
    <source>
        <dbReference type="SAM" id="MobiDB-lite"/>
    </source>
</evidence>
<sequence>MQARRDRHYHEVKDHKKHLEHKEKVKAKRAAKKAAKAAKAAKDTDTVQDIPEVPIPEPTASADKQTDPKVEEGAQTIPPAATSEPDSGSKQDHLSPETTVEPQVEGTGESLAKQEVTSEAKVPDGTVEKVTEAPNSSPEPQKQQEEEEEEEETSDAESEVSSVSEISDTELEIRLRNRADSPPPPPPPAAQPGQVESEDEFESNPWNAVATVGLRVYYKISEEDKDKEIVTLRVVRPNRYAQKDGDEADGSGDDGDSDDGEPKEDAEESEKTLSKGLDVDDSAKDATLAGDQEQKKKSILSGTPR</sequence>
<keyword evidence="3" id="KW-1185">Reference proteome</keyword>
<feature type="compositionally biased region" description="Acidic residues" evidence="1">
    <location>
        <begin position="246"/>
        <end position="268"/>
    </location>
</feature>
<gene>
    <name evidence="2" type="ORF">SAMD00023353_1400610</name>
</gene>
<keyword evidence="2" id="KW-0378">Hydrolase</keyword>
<feature type="compositionally biased region" description="Pro residues" evidence="1">
    <location>
        <begin position="181"/>
        <end position="190"/>
    </location>
</feature>
<accession>A0A1S8A6W8</accession>
<feature type="compositionally biased region" description="Basic and acidic residues" evidence="1">
    <location>
        <begin position="269"/>
        <end position="284"/>
    </location>
</feature>
<feature type="compositionally biased region" description="Basic and acidic residues" evidence="1">
    <location>
        <begin position="116"/>
        <end position="131"/>
    </location>
</feature>
<keyword evidence="2" id="KW-0645">Protease</keyword>
<dbReference type="GO" id="GO:0008233">
    <property type="term" value="F:peptidase activity"/>
    <property type="evidence" value="ECO:0007669"/>
    <property type="project" value="UniProtKB-KW"/>
</dbReference>
<protein>
    <submittedName>
        <fullName evidence="2">Putative calpain family cysteine protease</fullName>
    </submittedName>
</protein>
<feature type="region of interest" description="Disordered" evidence="1">
    <location>
        <begin position="234"/>
        <end position="305"/>
    </location>
</feature>
<evidence type="ECO:0000313" key="2">
    <source>
        <dbReference type="EMBL" id="GAW25837.1"/>
    </source>
</evidence>
<reference evidence="2" key="1">
    <citation type="submission" date="2016-03" db="EMBL/GenBank/DDBJ databases">
        <title>Draft genome sequence of Rosellinia necatrix.</title>
        <authorList>
            <person name="Kanematsu S."/>
        </authorList>
    </citation>
    <scope>NUCLEOTIDE SEQUENCE [LARGE SCALE GENOMIC DNA]</scope>
    <source>
        <strain evidence="2">W97</strain>
    </source>
</reference>
<dbReference type="OrthoDB" id="10640780at2759"/>
<proteinExistence type="predicted"/>
<feature type="compositionally biased region" description="Basic residues" evidence="1">
    <location>
        <begin position="15"/>
        <end position="36"/>
    </location>
</feature>
<dbReference type="GO" id="GO:0006508">
    <property type="term" value="P:proteolysis"/>
    <property type="evidence" value="ECO:0007669"/>
    <property type="project" value="UniProtKB-KW"/>
</dbReference>
<organism evidence="2">
    <name type="scientific">Rosellinia necatrix</name>
    <name type="common">White root-rot fungus</name>
    <dbReference type="NCBI Taxonomy" id="77044"/>
    <lineage>
        <taxon>Eukaryota</taxon>
        <taxon>Fungi</taxon>
        <taxon>Dikarya</taxon>
        <taxon>Ascomycota</taxon>
        <taxon>Pezizomycotina</taxon>
        <taxon>Sordariomycetes</taxon>
        <taxon>Xylariomycetidae</taxon>
        <taxon>Xylariales</taxon>
        <taxon>Xylariaceae</taxon>
        <taxon>Rosellinia</taxon>
    </lineage>
</organism>
<feature type="region of interest" description="Disordered" evidence="1">
    <location>
        <begin position="1"/>
        <end position="209"/>
    </location>
</feature>